<feature type="transmembrane region" description="Helical" evidence="1">
    <location>
        <begin position="106"/>
        <end position="124"/>
    </location>
</feature>
<feature type="transmembrane region" description="Helical" evidence="1">
    <location>
        <begin position="169"/>
        <end position="197"/>
    </location>
</feature>
<keyword evidence="1" id="KW-0472">Membrane</keyword>
<feature type="transmembrane region" description="Helical" evidence="1">
    <location>
        <begin position="50"/>
        <end position="68"/>
    </location>
</feature>
<keyword evidence="1" id="KW-0812">Transmembrane</keyword>
<evidence type="ECO:0000313" key="2">
    <source>
        <dbReference type="EMBL" id="SFR86562.1"/>
    </source>
</evidence>
<dbReference type="EMBL" id="FOZC01000015">
    <property type="protein sequence ID" value="SFR86562.1"/>
    <property type="molecule type" value="Genomic_DNA"/>
</dbReference>
<feature type="transmembrane region" description="Helical" evidence="1">
    <location>
        <begin position="304"/>
        <end position="323"/>
    </location>
</feature>
<feature type="transmembrane region" description="Helical" evidence="1">
    <location>
        <begin position="12"/>
        <end position="38"/>
    </location>
</feature>
<protein>
    <submittedName>
        <fullName evidence="2">Uncharacterized protein</fullName>
    </submittedName>
</protein>
<keyword evidence="1" id="KW-1133">Transmembrane helix</keyword>
<name>A0A1I6K5Q8_9FIRM</name>
<dbReference type="RefSeq" id="WP_143099366.1">
    <property type="nucleotide sequence ID" value="NZ_FOZC01000015.1"/>
</dbReference>
<evidence type="ECO:0000313" key="3">
    <source>
        <dbReference type="Proteomes" id="UP000214760"/>
    </source>
</evidence>
<accession>A0A1I6K5Q8</accession>
<dbReference type="Proteomes" id="UP000214760">
    <property type="component" value="Unassembled WGS sequence"/>
</dbReference>
<sequence length="380" mass="44084">MIRINTDRILLSILIVSCIVNGFVYEGVFFVTIILLVFRNHKYISGNPEYKWFIIIFAYIILLLINMIHFKTAIGWRPVGTTKVLCAISICAIFSDRICKNELDDIFIKFLILFNFLYVVFGLPNESNCSFIRMIDYPGQNTLGAVNIITIPHIIKTYKNKMRGIRVTYMLSFLAFFIKNLGFTTKFCTAIIFLWFLIDFLRDRIRIKGRRWRIANRAHTFVPLIIAIVVLLFFVNSTFQNTYLNVLEMTDVDRFTILSQALYRIRSAPIQSLIWGSGDSNYYMLTGRYLSAHNFIVEVITFDGLIGLGVLAFETFVFARFMLKKVEDTDVKQTVIISLAMGYIFFMLHPVYTTSFLVKIFLVIVNLRACNVDRENALKM</sequence>
<organism evidence="2 3">
    <name type="scientific">[Clostridium] aminophilum</name>
    <dbReference type="NCBI Taxonomy" id="1526"/>
    <lineage>
        <taxon>Bacteria</taxon>
        <taxon>Bacillati</taxon>
        <taxon>Bacillota</taxon>
        <taxon>Clostridia</taxon>
        <taxon>Lachnospirales</taxon>
        <taxon>Lachnospiraceae</taxon>
    </lineage>
</organism>
<proteinExistence type="predicted"/>
<dbReference type="AlphaFoldDB" id="A0A1I6K5Q8"/>
<feature type="transmembrane region" description="Helical" evidence="1">
    <location>
        <begin position="218"/>
        <end position="239"/>
    </location>
</feature>
<evidence type="ECO:0000256" key="1">
    <source>
        <dbReference type="SAM" id="Phobius"/>
    </source>
</evidence>
<feature type="transmembrane region" description="Helical" evidence="1">
    <location>
        <begin position="335"/>
        <end position="352"/>
    </location>
</feature>
<gene>
    <name evidence="2" type="ORF">SAMN02910262_02277</name>
</gene>
<reference evidence="2 3" key="1">
    <citation type="submission" date="2016-10" db="EMBL/GenBank/DDBJ databases">
        <authorList>
            <person name="de Groot N.N."/>
        </authorList>
    </citation>
    <scope>NUCLEOTIDE SEQUENCE [LARGE SCALE GENOMIC DNA]</scope>
    <source>
        <strain evidence="2 3">F</strain>
    </source>
</reference>